<evidence type="ECO:0000256" key="4">
    <source>
        <dbReference type="ARBA" id="ARBA00022544"/>
    </source>
</evidence>
<gene>
    <name evidence="9" type="ORF">LY28_00223</name>
</gene>
<reference evidence="9 10" key="1">
    <citation type="submission" date="2018-06" db="EMBL/GenBank/DDBJ databases">
        <title>Genomic Encyclopedia of Type Strains, Phase I: the one thousand microbial genomes (KMG-I) project.</title>
        <authorList>
            <person name="Kyrpides N."/>
        </authorList>
    </citation>
    <scope>NUCLEOTIDE SEQUENCE [LARGE SCALE GENOMIC DNA]</scope>
    <source>
        <strain evidence="9 10">DSM 19573</strain>
    </source>
</reference>
<evidence type="ECO:0000256" key="3">
    <source>
        <dbReference type="ARBA" id="ARBA00022448"/>
    </source>
</evidence>
<dbReference type="GO" id="GO:0009847">
    <property type="term" value="P:spore germination"/>
    <property type="evidence" value="ECO:0007669"/>
    <property type="project" value="InterPro"/>
</dbReference>
<sequence>MDKIKISNFQLFIITTGSVIGPTTISFSSSVTEHAHQDAWLSVIFAAFAGLPVLWINTYLGGLYPDKTFIEIIQLLLGRWIGGLFSANFIFMALLLATRYIWYIGDFFTKTYIPDLSAYTVNILFLAVIVIALLYSFEAVARALIIFFYVSIITFTLSIALVTPNMDINNLLPVMEQGILPVMKGSFPLLGYSILPLIFLNMIYPSHIKNIKKAKKAMLAGYFLAMLILFISIISCILVLGSTVTANTRMPVFLRSKVIDIGVFFSRLEAITIIDWLITIFGSTYIAFYSGVAGLSQLIKLKNYKNIVLPLGLIIGVVSGFVNANEPYQINWTSTVWPPYIFISGFILPVLLLILSLIKNQAVKKAKPAQTP</sequence>
<feature type="transmembrane region" description="Helical" evidence="8">
    <location>
        <begin position="337"/>
        <end position="358"/>
    </location>
</feature>
<keyword evidence="5 8" id="KW-0812">Transmembrane</keyword>
<keyword evidence="6 8" id="KW-1133">Transmembrane helix</keyword>
<comment type="similarity">
    <text evidence="2">Belongs to the amino acid-polyamine-organocation (APC) superfamily. Spore germination protein (SGP) (TC 2.A.3.9) family.</text>
</comment>
<feature type="transmembrane region" description="Helical" evidence="8">
    <location>
        <begin position="9"/>
        <end position="27"/>
    </location>
</feature>
<evidence type="ECO:0000256" key="7">
    <source>
        <dbReference type="ARBA" id="ARBA00023136"/>
    </source>
</evidence>
<dbReference type="Gene3D" id="1.20.1740.10">
    <property type="entry name" value="Amino acid/polyamine transporter I"/>
    <property type="match status" value="1"/>
</dbReference>
<keyword evidence="10" id="KW-1185">Reference proteome</keyword>
<evidence type="ECO:0000256" key="5">
    <source>
        <dbReference type="ARBA" id="ARBA00022692"/>
    </source>
</evidence>
<feature type="transmembrane region" description="Helical" evidence="8">
    <location>
        <begin position="186"/>
        <end position="205"/>
    </location>
</feature>
<dbReference type="GO" id="GO:0016020">
    <property type="term" value="C:membrane"/>
    <property type="evidence" value="ECO:0007669"/>
    <property type="project" value="UniProtKB-SubCell"/>
</dbReference>
<keyword evidence="3" id="KW-0813">Transport</keyword>
<feature type="transmembrane region" description="Helical" evidence="8">
    <location>
        <begin position="80"/>
        <end position="104"/>
    </location>
</feature>
<keyword evidence="4" id="KW-0309">Germination</keyword>
<feature type="transmembrane region" description="Helical" evidence="8">
    <location>
        <begin position="144"/>
        <end position="166"/>
    </location>
</feature>
<dbReference type="PANTHER" id="PTHR34975:SF2">
    <property type="entry name" value="SPORE GERMINATION PROTEIN A2"/>
    <property type="match status" value="1"/>
</dbReference>
<feature type="transmembrane region" description="Helical" evidence="8">
    <location>
        <begin position="39"/>
        <end position="60"/>
    </location>
</feature>
<evidence type="ECO:0000256" key="1">
    <source>
        <dbReference type="ARBA" id="ARBA00004141"/>
    </source>
</evidence>
<dbReference type="InterPro" id="IPR004761">
    <property type="entry name" value="Spore_GerAB"/>
</dbReference>
<comment type="subcellular location">
    <subcellularLocation>
        <location evidence="1">Membrane</location>
        <topology evidence="1">Multi-pass membrane protein</topology>
    </subcellularLocation>
</comment>
<dbReference type="PANTHER" id="PTHR34975">
    <property type="entry name" value="SPORE GERMINATION PROTEIN A2"/>
    <property type="match status" value="1"/>
</dbReference>
<protein>
    <submittedName>
        <fullName evidence="9">Spore germination protein KB</fullName>
    </submittedName>
</protein>
<dbReference type="NCBIfam" id="TIGR00912">
    <property type="entry name" value="2A0309"/>
    <property type="match status" value="1"/>
</dbReference>
<evidence type="ECO:0000313" key="9">
    <source>
        <dbReference type="EMBL" id="PYG90342.1"/>
    </source>
</evidence>
<accession>A0A318YCK6</accession>
<evidence type="ECO:0000256" key="6">
    <source>
        <dbReference type="ARBA" id="ARBA00022989"/>
    </source>
</evidence>
<dbReference type="RefSeq" id="WP_110460313.1">
    <property type="nucleotide sequence ID" value="NZ_QKMR01000001.1"/>
</dbReference>
<dbReference type="Pfam" id="PF03845">
    <property type="entry name" value="Spore_permease"/>
    <property type="match status" value="1"/>
</dbReference>
<name>A0A318YCK6_9FIRM</name>
<evidence type="ECO:0000313" key="10">
    <source>
        <dbReference type="Proteomes" id="UP000248132"/>
    </source>
</evidence>
<feature type="transmembrane region" description="Helical" evidence="8">
    <location>
        <begin position="307"/>
        <end position="325"/>
    </location>
</feature>
<dbReference type="Proteomes" id="UP000248132">
    <property type="component" value="Unassembled WGS sequence"/>
</dbReference>
<proteinExistence type="inferred from homology"/>
<feature type="transmembrane region" description="Helical" evidence="8">
    <location>
        <begin position="273"/>
        <end position="295"/>
    </location>
</feature>
<evidence type="ECO:0000256" key="2">
    <source>
        <dbReference type="ARBA" id="ARBA00007998"/>
    </source>
</evidence>
<feature type="transmembrane region" description="Helical" evidence="8">
    <location>
        <begin position="217"/>
        <end position="240"/>
    </location>
</feature>
<keyword evidence="7 8" id="KW-0472">Membrane</keyword>
<dbReference type="AlphaFoldDB" id="A0A318YCK6"/>
<dbReference type="OrthoDB" id="1675410at2"/>
<evidence type="ECO:0000256" key="8">
    <source>
        <dbReference type="SAM" id="Phobius"/>
    </source>
</evidence>
<dbReference type="EMBL" id="QKMR01000001">
    <property type="protein sequence ID" value="PYG90342.1"/>
    <property type="molecule type" value="Genomic_DNA"/>
</dbReference>
<organism evidence="9 10">
    <name type="scientific">Ruminiclostridium sufflavum DSM 19573</name>
    <dbReference type="NCBI Taxonomy" id="1121337"/>
    <lineage>
        <taxon>Bacteria</taxon>
        <taxon>Bacillati</taxon>
        <taxon>Bacillota</taxon>
        <taxon>Clostridia</taxon>
        <taxon>Eubacteriales</taxon>
        <taxon>Oscillospiraceae</taxon>
        <taxon>Ruminiclostridium</taxon>
    </lineage>
</organism>
<feature type="transmembrane region" description="Helical" evidence="8">
    <location>
        <begin position="116"/>
        <end position="137"/>
    </location>
</feature>
<comment type="caution">
    <text evidence="9">The sequence shown here is derived from an EMBL/GenBank/DDBJ whole genome shotgun (WGS) entry which is preliminary data.</text>
</comment>